<dbReference type="Proteomes" id="UP001055439">
    <property type="component" value="Chromosome 10"/>
</dbReference>
<name>A0A9E7ENS9_9LILI</name>
<keyword evidence="1" id="KW-0812">Transmembrane</keyword>
<dbReference type="AlphaFoldDB" id="A0A9E7ENS9"/>
<keyword evidence="1" id="KW-1133">Transmembrane helix</keyword>
<keyword evidence="3" id="KW-1185">Reference proteome</keyword>
<dbReference type="EMBL" id="CP097503">
    <property type="protein sequence ID" value="URD79422.1"/>
    <property type="molecule type" value="Genomic_DNA"/>
</dbReference>
<evidence type="ECO:0000313" key="2">
    <source>
        <dbReference type="EMBL" id="URD79422.1"/>
    </source>
</evidence>
<reference evidence="2" key="1">
    <citation type="submission" date="2022-05" db="EMBL/GenBank/DDBJ databases">
        <title>The Musa troglodytarum L. genome provides insights into the mechanism of non-climacteric behaviour and enrichment of carotenoids.</title>
        <authorList>
            <person name="Wang J."/>
        </authorList>
    </citation>
    <scope>NUCLEOTIDE SEQUENCE</scope>
    <source>
        <tissue evidence="2">Leaf</tissue>
    </source>
</reference>
<keyword evidence="1" id="KW-0472">Membrane</keyword>
<evidence type="ECO:0000313" key="3">
    <source>
        <dbReference type="Proteomes" id="UP001055439"/>
    </source>
</evidence>
<feature type="transmembrane region" description="Helical" evidence="1">
    <location>
        <begin position="6"/>
        <end position="26"/>
    </location>
</feature>
<protein>
    <submittedName>
        <fullName evidence="2">Uncharacterized protein</fullName>
    </submittedName>
</protein>
<proteinExistence type="predicted"/>
<sequence length="36" mass="4066">MLTVMLFNGDMLIVVIAWNALGFLLFDSATCWKMSL</sequence>
<accession>A0A9E7ENS9</accession>
<organism evidence="2 3">
    <name type="scientific">Musa troglodytarum</name>
    <name type="common">fe'i banana</name>
    <dbReference type="NCBI Taxonomy" id="320322"/>
    <lineage>
        <taxon>Eukaryota</taxon>
        <taxon>Viridiplantae</taxon>
        <taxon>Streptophyta</taxon>
        <taxon>Embryophyta</taxon>
        <taxon>Tracheophyta</taxon>
        <taxon>Spermatophyta</taxon>
        <taxon>Magnoliopsida</taxon>
        <taxon>Liliopsida</taxon>
        <taxon>Zingiberales</taxon>
        <taxon>Musaceae</taxon>
        <taxon>Musa</taxon>
    </lineage>
</organism>
<gene>
    <name evidence="2" type="ORF">MUK42_02374</name>
</gene>
<evidence type="ECO:0000256" key="1">
    <source>
        <dbReference type="SAM" id="Phobius"/>
    </source>
</evidence>